<organism evidence="1 2">
    <name type="scientific">Tanacetum coccineum</name>
    <dbReference type="NCBI Taxonomy" id="301880"/>
    <lineage>
        <taxon>Eukaryota</taxon>
        <taxon>Viridiplantae</taxon>
        <taxon>Streptophyta</taxon>
        <taxon>Embryophyta</taxon>
        <taxon>Tracheophyta</taxon>
        <taxon>Spermatophyta</taxon>
        <taxon>Magnoliopsida</taxon>
        <taxon>eudicotyledons</taxon>
        <taxon>Gunneridae</taxon>
        <taxon>Pentapetalae</taxon>
        <taxon>asterids</taxon>
        <taxon>campanulids</taxon>
        <taxon>Asterales</taxon>
        <taxon>Asteraceae</taxon>
        <taxon>Asteroideae</taxon>
        <taxon>Anthemideae</taxon>
        <taxon>Anthemidinae</taxon>
        <taxon>Tanacetum</taxon>
    </lineage>
</organism>
<name>A0ABQ5AXF8_9ASTR</name>
<evidence type="ECO:0000313" key="2">
    <source>
        <dbReference type="Proteomes" id="UP001151760"/>
    </source>
</evidence>
<proteinExistence type="predicted"/>
<dbReference type="EMBL" id="BQNB010012725">
    <property type="protein sequence ID" value="GJT07120.1"/>
    <property type="molecule type" value="Genomic_DNA"/>
</dbReference>
<accession>A0ABQ5AXF8</accession>
<keyword evidence="2" id="KW-1185">Reference proteome</keyword>
<reference evidence="1" key="1">
    <citation type="journal article" date="2022" name="Int. J. Mol. Sci.">
        <title>Draft Genome of Tanacetum Coccineum: Genomic Comparison of Closely Related Tanacetum-Family Plants.</title>
        <authorList>
            <person name="Yamashiro T."/>
            <person name="Shiraishi A."/>
            <person name="Nakayama K."/>
            <person name="Satake H."/>
        </authorList>
    </citation>
    <scope>NUCLEOTIDE SEQUENCE</scope>
</reference>
<reference evidence="1" key="2">
    <citation type="submission" date="2022-01" db="EMBL/GenBank/DDBJ databases">
        <authorList>
            <person name="Yamashiro T."/>
            <person name="Shiraishi A."/>
            <person name="Satake H."/>
            <person name="Nakayama K."/>
        </authorList>
    </citation>
    <scope>NUCLEOTIDE SEQUENCE</scope>
</reference>
<comment type="caution">
    <text evidence="1">The sequence shown here is derived from an EMBL/GenBank/DDBJ whole genome shotgun (WGS) entry which is preliminary data.</text>
</comment>
<sequence length="260" mass="28308">MAAPDLLTDIPAISHLLPSDHSELESSEIPSSLDSHETSALWRARVATRPPLSDSSLPSSSISIPFTEIAATFIIPALSIEFTATPHVLSTTPIHVTSTPFTSTMPSQASSVRLSRKRRRSPVTLVTTAAHTPAALTLVLADLLPIRKRFRGSTFDYEASVEEGIREDIMADAGADAQIGVKAEAKAEESDGDTIEIGVYVVHPEPDTLAVFPMSTIVVKLVKHEEAIHGMCKHLVEMPTQRFEEIEEELRVQRERADIA</sequence>
<protein>
    <submittedName>
        <fullName evidence="1">Uncharacterized protein</fullName>
    </submittedName>
</protein>
<evidence type="ECO:0000313" key="1">
    <source>
        <dbReference type="EMBL" id="GJT07120.1"/>
    </source>
</evidence>
<gene>
    <name evidence="1" type="ORF">Tco_0841582</name>
</gene>
<dbReference type="Proteomes" id="UP001151760">
    <property type="component" value="Unassembled WGS sequence"/>
</dbReference>